<proteinExistence type="predicted"/>
<gene>
    <name evidence="10" type="ORF">GCM10008170_27410</name>
</gene>
<evidence type="ECO:0000256" key="3">
    <source>
        <dbReference type="ARBA" id="ARBA00022553"/>
    </source>
</evidence>
<reference evidence="10" key="2">
    <citation type="submission" date="2023-01" db="EMBL/GenBank/DDBJ databases">
        <authorList>
            <person name="Sun Q."/>
            <person name="Evtushenko L."/>
        </authorList>
    </citation>
    <scope>NUCLEOTIDE SEQUENCE</scope>
    <source>
        <strain evidence="10">VKM B-1606</strain>
    </source>
</reference>
<dbReference type="GO" id="GO:0007165">
    <property type="term" value="P:signal transduction"/>
    <property type="evidence" value="ECO:0007669"/>
    <property type="project" value="InterPro"/>
</dbReference>
<feature type="transmembrane region" description="Helical" evidence="8">
    <location>
        <begin position="12"/>
        <end position="32"/>
    </location>
</feature>
<reference evidence="10" key="1">
    <citation type="journal article" date="2014" name="Int. J. Syst. Evol. Microbiol.">
        <title>Complete genome sequence of Corynebacterium casei LMG S-19264T (=DSM 44701T), isolated from a smear-ripened cheese.</title>
        <authorList>
            <consortium name="US DOE Joint Genome Institute (JGI-PGF)"/>
            <person name="Walter F."/>
            <person name="Albersmeier A."/>
            <person name="Kalinowski J."/>
            <person name="Ruckert C."/>
        </authorList>
    </citation>
    <scope>NUCLEOTIDE SEQUENCE</scope>
    <source>
        <strain evidence="10">VKM B-1606</strain>
    </source>
</reference>
<evidence type="ECO:0000259" key="9">
    <source>
        <dbReference type="PROSITE" id="PS50885"/>
    </source>
</evidence>
<comment type="catalytic activity">
    <reaction evidence="1">
        <text>ATP + protein L-histidine = ADP + protein N-phospho-L-histidine.</text>
        <dbReference type="EC" id="2.7.13.3"/>
    </reaction>
</comment>
<dbReference type="Proteomes" id="UP001143400">
    <property type="component" value="Unassembled WGS sequence"/>
</dbReference>
<feature type="domain" description="HAMP" evidence="9">
    <location>
        <begin position="191"/>
        <end position="245"/>
    </location>
</feature>
<dbReference type="PANTHER" id="PTHR41523">
    <property type="entry name" value="TWO-COMPONENT SYSTEM SENSOR PROTEIN"/>
    <property type="match status" value="1"/>
</dbReference>
<organism evidence="10 11">
    <name type="scientific">Methylopila capsulata</name>
    <dbReference type="NCBI Taxonomy" id="61654"/>
    <lineage>
        <taxon>Bacteria</taxon>
        <taxon>Pseudomonadati</taxon>
        <taxon>Pseudomonadota</taxon>
        <taxon>Alphaproteobacteria</taxon>
        <taxon>Hyphomicrobiales</taxon>
        <taxon>Methylopilaceae</taxon>
        <taxon>Methylopila</taxon>
    </lineage>
</organism>
<dbReference type="GO" id="GO:0004673">
    <property type="term" value="F:protein histidine kinase activity"/>
    <property type="evidence" value="ECO:0007669"/>
    <property type="project" value="UniProtKB-EC"/>
</dbReference>
<evidence type="ECO:0000256" key="4">
    <source>
        <dbReference type="ARBA" id="ARBA00022679"/>
    </source>
</evidence>
<dbReference type="InterPro" id="IPR003660">
    <property type="entry name" value="HAMP_dom"/>
</dbReference>
<keyword evidence="8" id="KW-0812">Transmembrane</keyword>
<evidence type="ECO:0000256" key="2">
    <source>
        <dbReference type="ARBA" id="ARBA00012438"/>
    </source>
</evidence>
<dbReference type="Gene3D" id="3.30.450.20">
    <property type="entry name" value="PAS domain"/>
    <property type="match status" value="1"/>
</dbReference>
<feature type="transmembrane region" description="Helical" evidence="8">
    <location>
        <begin position="166"/>
        <end position="189"/>
    </location>
</feature>
<dbReference type="GO" id="GO:0005524">
    <property type="term" value="F:ATP binding"/>
    <property type="evidence" value="ECO:0007669"/>
    <property type="project" value="UniProtKB-KW"/>
</dbReference>
<keyword evidence="3" id="KW-0597">Phosphoprotein</keyword>
<evidence type="ECO:0000313" key="11">
    <source>
        <dbReference type="Proteomes" id="UP001143400"/>
    </source>
</evidence>
<keyword evidence="8" id="KW-1133">Transmembrane helix</keyword>
<dbReference type="EC" id="2.7.13.3" evidence="2"/>
<evidence type="ECO:0000256" key="6">
    <source>
        <dbReference type="ARBA" id="ARBA00022777"/>
    </source>
</evidence>
<evidence type="ECO:0000256" key="1">
    <source>
        <dbReference type="ARBA" id="ARBA00000085"/>
    </source>
</evidence>
<keyword evidence="7" id="KW-0067">ATP-binding</keyword>
<dbReference type="InterPro" id="IPR011495">
    <property type="entry name" value="Sig_transdc_His_kin_sub2_dim/P"/>
</dbReference>
<evidence type="ECO:0000313" key="10">
    <source>
        <dbReference type="EMBL" id="GLK56722.1"/>
    </source>
</evidence>
<dbReference type="PANTHER" id="PTHR41523:SF8">
    <property type="entry name" value="ETHYLENE RESPONSE SENSOR PROTEIN"/>
    <property type="match status" value="1"/>
</dbReference>
<dbReference type="Pfam" id="PF07568">
    <property type="entry name" value="HisKA_2"/>
    <property type="match status" value="1"/>
</dbReference>
<protein>
    <recommendedName>
        <fullName evidence="2">histidine kinase</fullName>
        <ecNumber evidence="2">2.7.13.3</ecNumber>
    </recommendedName>
</protein>
<evidence type="ECO:0000256" key="8">
    <source>
        <dbReference type="SAM" id="Phobius"/>
    </source>
</evidence>
<dbReference type="PROSITE" id="PS50885">
    <property type="entry name" value="HAMP"/>
    <property type="match status" value="1"/>
</dbReference>
<name>A0A9W6IW53_9HYPH</name>
<dbReference type="EMBL" id="BSFF01000003">
    <property type="protein sequence ID" value="GLK56722.1"/>
    <property type="molecule type" value="Genomic_DNA"/>
</dbReference>
<dbReference type="GO" id="GO:0016020">
    <property type="term" value="C:membrane"/>
    <property type="evidence" value="ECO:0007669"/>
    <property type="project" value="InterPro"/>
</dbReference>
<comment type="caution">
    <text evidence="10">The sequence shown here is derived from an EMBL/GenBank/DDBJ whole genome shotgun (WGS) entry which is preliminary data.</text>
</comment>
<sequence>MPPVLKTLRSRIALLLIAANLPVIVLAVWIGVRDFRAADLVDRDRLVQAANLVGARAKGLAAESRLDDDARRIVFQDGDSRAMIAAAILDKSGQVLAEDSPSSFGGAWLPPDGAPRDPLASDSRIRKARGADGRPYRYALAPVPGSDAVAIAAAPFDFMGRRQTQWLLLALGMPALMSLLCIGLVLFGIERFVLKWLRALRVTAEASQGDRMDVRAVDFEKAPLEIARLGDALDAMSGRIEERSQALTTALDERDRLLRELHHRVKNNFQMIASLLALQRQEAPQSLSAVLRAPEDRVRAMAAAYKASYASGEIGHVEVGELIRDVALQARDAVGERRFEVTILTPGPVGEVDLDRAVPLSLLVMELLSAAAAAGGDATLSIVQRPGRRLALIIESQNQNWLPTTGLPLRLIRAYTEQIGSAVGEWDQGRVEFEVALASEEPKIGMARSETAKR</sequence>
<evidence type="ECO:0000256" key="7">
    <source>
        <dbReference type="ARBA" id="ARBA00022840"/>
    </source>
</evidence>
<keyword evidence="4" id="KW-0808">Transferase</keyword>
<keyword evidence="6" id="KW-0418">Kinase</keyword>
<dbReference type="AlphaFoldDB" id="A0A9W6IW53"/>
<keyword evidence="5" id="KW-0547">Nucleotide-binding</keyword>
<evidence type="ECO:0000256" key="5">
    <source>
        <dbReference type="ARBA" id="ARBA00022741"/>
    </source>
</evidence>
<keyword evidence="8" id="KW-0472">Membrane</keyword>
<accession>A0A9W6IW53</accession>